<protein>
    <recommendedName>
        <fullName evidence="7">XK-related protein</fullName>
    </recommendedName>
</protein>
<dbReference type="EMBL" id="JAGEUA010000011">
    <property type="protein sequence ID" value="KAL0961800.1"/>
    <property type="molecule type" value="Genomic_DNA"/>
</dbReference>
<evidence type="ECO:0000256" key="4">
    <source>
        <dbReference type="ARBA" id="ARBA00022692"/>
    </source>
</evidence>
<comment type="subcellular location">
    <subcellularLocation>
        <location evidence="1">Cell membrane</location>
        <topology evidence="1">Multi-pass membrane protein</topology>
    </subcellularLocation>
    <subcellularLocation>
        <location evidence="7">Membrane</location>
        <topology evidence="7">Multi-pass membrane protein</topology>
    </subcellularLocation>
</comment>
<keyword evidence="4 7" id="KW-0812">Transmembrane</keyword>
<evidence type="ECO:0000256" key="5">
    <source>
        <dbReference type="ARBA" id="ARBA00022989"/>
    </source>
</evidence>
<feature type="transmembrane region" description="Helical" evidence="7">
    <location>
        <begin position="157"/>
        <end position="177"/>
    </location>
</feature>
<organism evidence="8 9">
    <name type="scientific">Umbra pygmaea</name>
    <name type="common">Eastern mudminnow</name>
    <dbReference type="NCBI Taxonomy" id="75934"/>
    <lineage>
        <taxon>Eukaryota</taxon>
        <taxon>Metazoa</taxon>
        <taxon>Chordata</taxon>
        <taxon>Craniata</taxon>
        <taxon>Vertebrata</taxon>
        <taxon>Euteleostomi</taxon>
        <taxon>Actinopterygii</taxon>
        <taxon>Neopterygii</taxon>
        <taxon>Teleostei</taxon>
        <taxon>Protacanthopterygii</taxon>
        <taxon>Esociformes</taxon>
        <taxon>Umbridae</taxon>
        <taxon>Umbra</taxon>
    </lineage>
</organism>
<keyword evidence="5 7" id="KW-1133">Transmembrane helix</keyword>
<dbReference type="PANTHER" id="PTHR16024:SF19">
    <property type="entry name" value="XK-RELATED PROTEIN"/>
    <property type="match status" value="1"/>
</dbReference>
<dbReference type="Proteomes" id="UP001557470">
    <property type="component" value="Unassembled WGS sequence"/>
</dbReference>
<feature type="transmembrane region" description="Helical" evidence="7">
    <location>
        <begin position="21"/>
        <end position="39"/>
    </location>
</feature>
<evidence type="ECO:0000256" key="3">
    <source>
        <dbReference type="ARBA" id="ARBA00022475"/>
    </source>
</evidence>
<feature type="transmembrane region" description="Helical" evidence="7">
    <location>
        <begin position="315"/>
        <end position="340"/>
    </location>
</feature>
<comment type="caution">
    <text evidence="8">The sequence shown here is derived from an EMBL/GenBank/DDBJ whole genome shotgun (WGS) entry which is preliminary data.</text>
</comment>
<proteinExistence type="inferred from homology"/>
<comment type="similarity">
    <text evidence="2 7">Belongs to the XK family.</text>
</comment>
<evidence type="ECO:0000313" key="8">
    <source>
        <dbReference type="EMBL" id="KAL0961800.1"/>
    </source>
</evidence>
<evidence type="ECO:0000256" key="6">
    <source>
        <dbReference type="ARBA" id="ARBA00023136"/>
    </source>
</evidence>
<feature type="transmembrane region" description="Helical" evidence="7">
    <location>
        <begin position="198"/>
        <end position="220"/>
    </location>
</feature>
<evidence type="ECO:0000256" key="7">
    <source>
        <dbReference type="RuleBase" id="RU910716"/>
    </source>
</evidence>
<name>A0ABD0VWL2_UMBPY</name>
<dbReference type="AlphaFoldDB" id="A0ABD0VWL2"/>
<dbReference type="GO" id="GO:0005886">
    <property type="term" value="C:plasma membrane"/>
    <property type="evidence" value="ECO:0007669"/>
    <property type="project" value="UniProtKB-SubCell"/>
</dbReference>
<dbReference type="InterPro" id="IPR050895">
    <property type="entry name" value="XK-related_scramblase"/>
</dbReference>
<evidence type="ECO:0000256" key="1">
    <source>
        <dbReference type="ARBA" id="ARBA00004651"/>
    </source>
</evidence>
<feature type="transmembrane region" description="Helical" evidence="7">
    <location>
        <begin position="45"/>
        <end position="71"/>
    </location>
</feature>
<sequence length="386" mass="45229">MNKNGKPKSWCQYACSDLFNLGFYVLDMVLNVWTVVTFYQEEAYVFMGVFLFIMLGSSAVVQAFSWLWFLYDKEENETRPVSFVQSLCPVMVLHLLQMGMYLRYVDVMRVSKSDMELYADYMKYDLGILRYFETFLESVPQVVLMTTFFIQNGEAELITILKTIGSVSAIAVSLMLYHRYVKQMFFSEKQDHLSWGPSVVYFLWNLFLVGSRVGAVALFASVFPCFIAAHFLSYWMVLCYFAWRLNTDFMEGAGGECLYRATIGVIWYFNWFNVIKERSRWYSVLYHIWMGVDIVILCGLWVWQMKINPPYFALLLNPEVVLGIIVLLYLAGLGLMMIYYKCCHLKIDVYPREHAGTYKDNVVNERLRNLAENFYYTVDSQMPPVH</sequence>
<feature type="transmembrane region" description="Helical" evidence="7">
    <location>
        <begin position="257"/>
        <end position="275"/>
    </location>
</feature>
<dbReference type="InterPro" id="IPR018629">
    <property type="entry name" value="XK-rel"/>
</dbReference>
<feature type="transmembrane region" description="Helical" evidence="7">
    <location>
        <begin position="281"/>
        <end position="303"/>
    </location>
</feature>
<evidence type="ECO:0000313" key="9">
    <source>
        <dbReference type="Proteomes" id="UP001557470"/>
    </source>
</evidence>
<evidence type="ECO:0000256" key="2">
    <source>
        <dbReference type="ARBA" id="ARBA00008789"/>
    </source>
</evidence>
<dbReference type="PANTHER" id="PTHR16024">
    <property type="entry name" value="XK-RELATED PROTEIN"/>
    <property type="match status" value="1"/>
</dbReference>
<accession>A0ABD0VWL2</accession>
<keyword evidence="6 7" id="KW-0472">Membrane</keyword>
<gene>
    <name evidence="8" type="ORF">UPYG_G00331880</name>
</gene>
<reference evidence="8 9" key="1">
    <citation type="submission" date="2024-06" db="EMBL/GenBank/DDBJ databases">
        <authorList>
            <person name="Pan Q."/>
            <person name="Wen M."/>
            <person name="Jouanno E."/>
            <person name="Zahm M."/>
            <person name="Klopp C."/>
            <person name="Cabau C."/>
            <person name="Louis A."/>
            <person name="Berthelot C."/>
            <person name="Parey E."/>
            <person name="Roest Crollius H."/>
            <person name="Montfort J."/>
            <person name="Robinson-Rechavi M."/>
            <person name="Bouchez O."/>
            <person name="Lampietro C."/>
            <person name="Lopez Roques C."/>
            <person name="Donnadieu C."/>
            <person name="Postlethwait J."/>
            <person name="Bobe J."/>
            <person name="Verreycken H."/>
            <person name="Guiguen Y."/>
        </authorList>
    </citation>
    <scope>NUCLEOTIDE SEQUENCE [LARGE SCALE GENOMIC DNA]</scope>
    <source>
        <strain evidence="8">Up_M1</strain>
        <tissue evidence="8">Testis</tissue>
    </source>
</reference>
<dbReference type="Pfam" id="PF09815">
    <property type="entry name" value="XK-related"/>
    <property type="match status" value="1"/>
</dbReference>
<keyword evidence="3" id="KW-1003">Cell membrane</keyword>
<feature type="transmembrane region" description="Helical" evidence="7">
    <location>
        <begin position="83"/>
        <end position="102"/>
    </location>
</feature>
<feature type="transmembrane region" description="Helical" evidence="7">
    <location>
        <begin position="226"/>
        <end position="245"/>
    </location>
</feature>
<keyword evidence="9" id="KW-1185">Reference proteome</keyword>